<keyword evidence="2" id="KW-1185">Reference proteome</keyword>
<gene>
    <name evidence="1" type="ORF">ACFOZ4_04725</name>
</gene>
<dbReference type="Proteomes" id="UP001595816">
    <property type="component" value="Unassembled WGS sequence"/>
</dbReference>
<comment type="caution">
    <text evidence="1">The sequence shown here is derived from an EMBL/GenBank/DDBJ whole genome shotgun (WGS) entry which is preliminary data.</text>
</comment>
<reference evidence="2" key="1">
    <citation type="journal article" date="2019" name="Int. J. Syst. Evol. Microbiol.">
        <title>The Global Catalogue of Microorganisms (GCM) 10K type strain sequencing project: providing services to taxonomists for standard genome sequencing and annotation.</title>
        <authorList>
            <consortium name="The Broad Institute Genomics Platform"/>
            <consortium name="The Broad Institute Genome Sequencing Center for Infectious Disease"/>
            <person name="Wu L."/>
            <person name="Ma J."/>
        </authorList>
    </citation>
    <scope>NUCLEOTIDE SEQUENCE [LARGE SCALE GENOMIC DNA]</scope>
    <source>
        <strain evidence="2">CGMCC 4.7289</strain>
    </source>
</reference>
<sequence length="589" mass="64869">MSTAPERSALDRPVSWYAYALQLLDGTPTGPAPDDGVRRDAPLRERRDALTALLRDFLEDPAQSPQELHDRCAALAIRSTDVSEVLSRLRLSVDERTRHAGRWLIRHGTDKGAVLVGLGLLIRNGERADAEIIKTIGLLCFADLLAVEALARIRGAEPQLIWLAERSRRRVRTAAVTALAGRRAKEIRRWVRSTPRDVLTSDLARKIAERQDLPGLLDSSEVDDEPWDQVANLLLAMASTENYVSEIHRYAHTEAVYERWVALAPTRQPSLERAVLLTLVAENLRTGSAAPVVGEARGELVARIGAVLAAPEWRDMLGENAAEADPVVARRASWVIRQGGLKPVPAKGFAIRVVVGDPSPTGSGQVEARIVVDGMPVVARYFDKGPADSPEGLLTTGRLRATEEPHEVRLAEAYCTEGCCGGLSVTIVREGTEVVWRNWRSSSTADDLPAEVRFDAVAYDLEVSRAERDQSWEWPARSVARLVIERLRAEPEILGRWDCRPGWCAAWLREYDTVRLTFQHPAARSSAPTDPSVQFGLVIDLDDRDPTEVAETVVASLIAGDPKEIAEMVGGTKDGPARLGLVYRPPSRW</sequence>
<evidence type="ECO:0008006" key="3">
    <source>
        <dbReference type="Google" id="ProtNLM"/>
    </source>
</evidence>
<organism evidence="1 2">
    <name type="scientific">Hamadaea flava</name>
    <dbReference type="NCBI Taxonomy" id="1742688"/>
    <lineage>
        <taxon>Bacteria</taxon>
        <taxon>Bacillati</taxon>
        <taxon>Actinomycetota</taxon>
        <taxon>Actinomycetes</taxon>
        <taxon>Micromonosporales</taxon>
        <taxon>Micromonosporaceae</taxon>
        <taxon>Hamadaea</taxon>
    </lineage>
</organism>
<name>A0ABV8LI51_9ACTN</name>
<dbReference type="RefSeq" id="WP_253760140.1">
    <property type="nucleotide sequence ID" value="NZ_JAMZDZ010000001.1"/>
</dbReference>
<dbReference type="EMBL" id="JBHSAY010000003">
    <property type="protein sequence ID" value="MFC4129903.1"/>
    <property type="molecule type" value="Genomic_DNA"/>
</dbReference>
<evidence type="ECO:0000313" key="1">
    <source>
        <dbReference type="EMBL" id="MFC4129903.1"/>
    </source>
</evidence>
<proteinExistence type="predicted"/>
<evidence type="ECO:0000313" key="2">
    <source>
        <dbReference type="Proteomes" id="UP001595816"/>
    </source>
</evidence>
<protein>
    <recommendedName>
        <fullName evidence="3">HEAT repeat domain-containing protein</fullName>
    </recommendedName>
</protein>
<accession>A0ABV8LI51</accession>